<evidence type="ECO:0000313" key="2">
    <source>
        <dbReference type="Proteomes" id="UP000635885"/>
    </source>
</evidence>
<organism evidence="1 2">
    <name type="scientific">Belliella aquatica</name>
    <dbReference type="NCBI Taxonomy" id="1323734"/>
    <lineage>
        <taxon>Bacteria</taxon>
        <taxon>Pseudomonadati</taxon>
        <taxon>Bacteroidota</taxon>
        <taxon>Cytophagia</taxon>
        <taxon>Cytophagales</taxon>
        <taxon>Cyclobacteriaceae</taxon>
        <taxon>Belliella</taxon>
    </lineage>
</organism>
<dbReference type="RefSeq" id="WP_188438708.1">
    <property type="nucleotide sequence ID" value="NZ_BMFD01000001.1"/>
</dbReference>
<evidence type="ECO:0008006" key="3">
    <source>
        <dbReference type="Google" id="ProtNLM"/>
    </source>
</evidence>
<comment type="caution">
    <text evidence="1">The sequence shown here is derived from an EMBL/GenBank/DDBJ whole genome shotgun (WGS) entry which is preliminary data.</text>
</comment>
<dbReference type="EMBL" id="BMFD01000001">
    <property type="protein sequence ID" value="GGC26520.1"/>
    <property type="molecule type" value="Genomic_DNA"/>
</dbReference>
<evidence type="ECO:0000313" key="1">
    <source>
        <dbReference type="EMBL" id="GGC26520.1"/>
    </source>
</evidence>
<sequence>MNKTISVSTEYLFPSRTIEILEIQSFKESKQVYVYNYEGNHFRYFDSLIGLLQFFELGIEPKIAFETENELDEFLTNQF</sequence>
<gene>
    <name evidence="1" type="ORF">GCM10010993_01940</name>
</gene>
<reference evidence="2" key="1">
    <citation type="journal article" date="2019" name="Int. J. Syst. Evol. Microbiol.">
        <title>The Global Catalogue of Microorganisms (GCM) 10K type strain sequencing project: providing services to taxonomists for standard genome sequencing and annotation.</title>
        <authorList>
            <consortium name="The Broad Institute Genomics Platform"/>
            <consortium name="The Broad Institute Genome Sequencing Center for Infectious Disease"/>
            <person name="Wu L."/>
            <person name="Ma J."/>
        </authorList>
    </citation>
    <scope>NUCLEOTIDE SEQUENCE [LARGE SCALE GENOMIC DNA]</scope>
    <source>
        <strain evidence="2">CGMCC 1.12479</strain>
    </source>
</reference>
<protein>
    <recommendedName>
        <fullName evidence="3">KTSC domain-containing protein</fullName>
    </recommendedName>
</protein>
<name>A0ABQ1LQ63_9BACT</name>
<keyword evidence="2" id="KW-1185">Reference proteome</keyword>
<proteinExistence type="predicted"/>
<dbReference type="Proteomes" id="UP000635885">
    <property type="component" value="Unassembled WGS sequence"/>
</dbReference>
<accession>A0ABQ1LQ63</accession>